<dbReference type="AlphaFoldDB" id="A0A368FYC2"/>
<sequence length="35" mass="4288">MRRVVIRKRFRRALAPPLLPRLLRLRLQSRSLYAD</sequence>
<dbReference type="EMBL" id="JOJR01000626">
    <property type="protein sequence ID" value="RCN35790.1"/>
    <property type="molecule type" value="Genomic_DNA"/>
</dbReference>
<dbReference type="Proteomes" id="UP000252519">
    <property type="component" value="Unassembled WGS sequence"/>
</dbReference>
<evidence type="ECO:0000313" key="1">
    <source>
        <dbReference type="EMBL" id="RCN35790.1"/>
    </source>
</evidence>
<proteinExistence type="predicted"/>
<organism evidence="1 2">
    <name type="scientific">Ancylostoma caninum</name>
    <name type="common">Dog hookworm</name>
    <dbReference type="NCBI Taxonomy" id="29170"/>
    <lineage>
        <taxon>Eukaryota</taxon>
        <taxon>Metazoa</taxon>
        <taxon>Ecdysozoa</taxon>
        <taxon>Nematoda</taxon>
        <taxon>Chromadorea</taxon>
        <taxon>Rhabditida</taxon>
        <taxon>Rhabditina</taxon>
        <taxon>Rhabditomorpha</taxon>
        <taxon>Strongyloidea</taxon>
        <taxon>Ancylostomatidae</taxon>
        <taxon>Ancylostomatinae</taxon>
        <taxon>Ancylostoma</taxon>
    </lineage>
</organism>
<gene>
    <name evidence="1" type="ORF">ANCCAN_18349</name>
</gene>
<reference evidence="1 2" key="1">
    <citation type="submission" date="2014-10" db="EMBL/GenBank/DDBJ databases">
        <title>Draft genome of the hookworm Ancylostoma caninum.</title>
        <authorList>
            <person name="Mitreva M."/>
        </authorList>
    </citation>
    <scope>NUCLEOTIDE SEQUENCE [LARGE SCALE GENOMIC DNA]</scope>
    <source>
        <strain evidence="1 2">Baltimore</strain>
    </source>
</reference>
<keyword evidence="2" id="KW-1185">Reference proteome</keyword>
<name>A0A368FYC2_ANCCA</name>
<comment type="caution">
    <text evidence="1">The sequence shown here is derived from an EMBL/GenBank/DDBJ whole genome shotgun (WGS) entry which is preliminary data.</text>
</comment>
<accession>A0A368FYC2</accession>
<evidence type="ECO:0000313" key="2">
    <source>
        <dbReference type="Proteomes" id="UP000252519"/>
    </source>
</evidence>
<protein>
    <submittedName>
        <fullName evidence="1">Uncharacterized protein</fullName>
    </submittedName>
</protein>